<protein>
    <submittedName>
        <fullName evidence="1">Uncharacterized protein</fullName>
    </submittedName>
</protein>
<reference evidence="1 2" key="1">
    <citation type="submission" date="2012-12" db="EMBL/GenBank/DDBJ databases">
        <title>Whole genome shotgun sequence of Gordonia sihwensis NBRC 108236.</title>
        <authorList>
            <person name="Yoshida I."/>
            <person name="Hosoyama A."/>
            <person name="Tsuchikane K."/>
            <person name="Ando Y."/>
            <person name="Baba S."/>
            <person name="Ohji S."/>
            <person name="Hamada M."/>
            <person name="Tamura T."/>
            <person name="Yamazoe A."/>
            <person name="Yamazaki S."/>
            <person name="Fujita N."/>
        </authorList>
    </citation>
    <scope>NUCLEOTIDE SEQUENCE [LARGE SCALE GENOMIC DNA]</scope>
    <source>
        <strain evidence="1 2">NBRC 108236</strain>
    </source>
</reference>
<name>L7LEY6_9ACTN</name>
<accession>L7LEY6</accession>
<organism evidence="1 2">
    <name type="scientific">Gordonia sihwensis NBRC 108236</name>
    <dbReference type="NCBI Taxonomy" id="1223544"/>
    <lineage>
        <taxon>Bacteria</taxon>
        <taxon>Bacillati</taxon>
        <taxon>Actinomycetota</taxon>
        <taxon>Actinomycetes</taxon>
        <taxon>Mycobacteriales</taxon>
        <taxon>Gordoniaceae</taxon>
        <taxon>Gordonia</taxon>
    </lineage>
</organism>
<evidence type="ECO:0000313" key="1">
    <source>
        <dbReference type="EMBL" id="GAC59306.1"/>
    </source>
</evidence>
<dbReference type="RefSeq" id="WP_006894493.1">
    <property type="nucleotide sequence ID" value="NZ_BANU01000001.1"/>
</dbReference>
<sequence length="67" mass="7098">MASIVFNGITYEQVEPAVFEAARELVEAISNGQGTGALISLTGPGDAGVDTWHRIYFTPGAPITFIE</sequence>
<evidence type="ECO:0000313" key="2">
    <source>
        <dbReference type="Proteomes" id="UP000035083"/>
    </source>
</evidence>
<keyword evidence="2" id="KW-1185">Reference proteome</keyword>
<proteinExistence type="predicted"/>
<gene>
    <name evidence="1" type="ORF">GSI01S_01_02720</name>
</gene>
<dbReference type="AlphaFoldDB" id="L7LEY6"/>
<dbReference type="EMBL" id="BANU01000001">
    <property type="protein sequence ID" value="GAC59306.1"/>
    <property type="molecule type" value="Genomic_DNA"/>
</dbReference>
<dbReference type="Proteomes" id="UP000035083">
    <property type="component" value="Unassembled WGS sequence"/>
</dbReference>
<comment type="caution">
    <text evidence="1">The sequence shown here is derived from an EMBL/GenBank/DDBJ whole genome shotgun (WGS) entry which is preliminary data.</text>
</comment>